<organism evidence="8 9">
    <name type="scientific">Paenibacillus allorhizoplanae</name>
    <dbReference type="NCBI Taxonomy" id="2905648"/>
    <lineage>
        <taxon>Bacteria</taxon>
        <taxon>Bacillati</taxon>
        <taxon>Bacillota</taxon>
        <taxon>Bacilli</taxon>
        <taxon>Bacillales</taxon>
        <taxon>Paenibacillaceae</taxon>
        <taxon>Paenibacillus</taxon>
    </lineage>
</organism>
<evidence type="ECO:0000256" key="5">
    <source>
        <dbReference type="ARBA" id="ARBA00039250"/>
    </source>
</evidence>
<keyword evidence="3 8" id="KW-0456">Lyase</keyword>
<evidence type="ECO:0000259" key="7">
    <source>
        <dbReference type="Pfam" id="PF05683"/>
    </source>
</evidence>
<evidence type="ECO:0000313" key="9">
    <source>
        <dbReference type="Proteomes" id="UP000838821"/>
    </source>
</evidence>
<comment type="subunit">
    <text evidence="2">Heterotetramer of two alpha and two beta subunits.</text>
</comment>
<proteinExistence type="inferred from homology"/>
<dbReference type="NCBIfam" id="TIGR00723">
    <property type="entry name" value="ttdB_fumA_fumB"/>
    <property type="match status" value="1"/>
</dbReference>
<dbReference type="Gene3D" id="3.20.130.10">
    <property type="entry name" value="Fe-S hydro-lyase, tartrate dehydratase beta-type, catalytic domain"/>
    <property type="match status" value="1"/>
</dbReference>
<keyword evidence="9" id="KW-1185">Reference proteome</keyword>
<comment type="caution">
    <text evidence="8">The sequence shown here is derived from an EMBL/GenBank/DDBJ whole genome shotgun (WGS) entry which is preliminary data.</text>
</comment>
<dbReference type="PANTHER" id="PTHR43351:SF3">
    <property type="entry name" value="L(+)-TARTRATE DEHYDRATASE SUBUNIT BETA"/>
    <property type="match status" value="1"/>
</dbReference>
<dbReference type="PANTHER" id="PTHR43351">
    <property type="entry name" value="L(+)-TARTRATE DEHYDRATASE SUBUNIT BETA"/>
    <property type="match status" value="1"/>
</dbReference>
<sequence>MAHHLLQTPMTDEFVKQLRVGDTVTVNGHIFGIRDANLIRIFDHKTDPPEDLIPQLRGAVTIHTAPGVKKLENGKYEKVCIGTTTSTRMDRFVEGLFDQFGVKAITGKGGMLEPGAQACVDLGGVYFSIVGGAAALETIQIEEIEDVWWEDLMPEAIWKLRVKDFGPLLVSVDSYGGNLYKDVKTQAINNLDKVYGRLGIK</sequence>
<dbReference type="Pfam" id="PF05683">
    <property type="entry name" value="Fumerase_C"/>
    <property type="match status" value="1"/>
</dbReference>
<dbReference type="GO" id="GO:0008730">
    <property type="term" value="F:L(+)-tartrate dehydratase activity"/>
    <property type="evidence" value="ECO:0007669"/>
    <property type="project" value="UniProtKB-EC"/>
</dbReference>
<comment type="similarity">
    <text evidence="1">Belongs to the class-I fumarase family.</text>
</comment>
<dbReference type="EMBL" id="CAKMMW010000020">
    <property type="protein sequence ID" value="CAH1221218.1"/>
    <property type="molecule type" value="Genomic_DNA"/>
</dbReference>
<evidence type="ECO:0000256" key="3">
    <source>
        <dbReference type="ARBA" id="ARBA00023239"/>
    </source>
</evidence>
<dbReference type="SUPFAM" id="SSF117457">
    <property type="entry name" value="FumA C-terminal domain-like"/>
    <property type="match status" value="1"/>
</dbReference>
<evidence type="ECO:0000313" key="8">
    <source>
        <dbReference type="EMBL" id="CAH1221218.1"/>
    </source>
</evidence>
<dbReference type="RefSeq" id="WP_236291253.1">
    <property type="nucleotide sequence ID" value="NZ_CAKMMW010000020.1"/>
</dbReference>
<evidence type="ECO:0000256" key="1">
    <source>
        <dbReference type="ARBA" id="ARBA00008876"/>
    </source>
</evidence>
<comment type="catalytic activity">
    <reaction evidence="6">
        <text>(2R,3R)-tartrate = oxaloacetate + H2O</text>
        <dbReference type="Rhea" id="RHEA:15413"/>
        <dbReference type="ChEBI" id="CHEBI:15377"/>
        <dbReference type="ChEBI" id="CHEBI:16452"/>
        <dbReference type="ChEBI" id="CHEBI:30924"/>
        <dbReference type="EC" id="4.2.1.32"/>
    </reaction>
</comment>
<dbReference type="EC" id="4.2.1.32" evidence="4"/>
<evidence type="ECO:0000256" key="6">
    <source>
        <dbReference type="ARBA" id="ARBA00049253"/>
    </source>
</evidence>
<feature type="domain" description="Fe-S hydro-lyase tartrate dehydratase beta-type catalytic" evidence="7">
    <location>
        <begin position="6"/>
        <end position="182"/>
    </location>
</feature>
<gene>
    <name evidence="8" type="primary">ttdB</name>
    <name evidence="8" type="ORF">PAECIP111891_05139</name>
</gene>
<accession>A0ABN8H204</accession>
<dbReference type="InterPro" id="IPR004647">
    <property type="entry name" value="Fe-S_hydro-lyase_TtdB-typ_cat"/>
</dbReference>
<evidence type="ECO:0000256" key="2">
    <source>
        <dbReference type="ARBA" id="ARBA00011103"/>
    </source>
</evidence>
<reference evidence="8" key="1">
    <citation type="submission" date="2022-01" db="EMBL/GenBank/DDBJ databases">
        <authorList>
            <person name="Criscuolo A."/>
        </authorList>
    </citation>
    <scope>NUCLEOTIDE SEQUENCE</scope>
    <source>
        <strain evidence="8">CIP111891</strain>
    </source>
</reference>
<name>A0ABN8H204_9BACL</name>
<dbReference type="Proteomes" id="UP000838821">
    <property type="component" value="Unassembled WGS sequence"/>
</dbReference>
<protein>
    <recommendedName>
        <fullName evidence="5">L(+)-tartrate dehydratase subunit beta</fullName>
        <ecNumber evidence="4">4.2.1.32</ecNumber>
    </recommendedName>
</protein>
<dbReference type="InterPro" id="IPR036660">
    <property type="entry name" value="Fe-S_hydroAse_TtdB_cat_sf"/>
</dbReference>
<evidence type="ECO:0000256" key="4">
    <source>
        <dbReference type="ARBA" id="ARBA00039027"/>
    </source>
</evidence>